<organism evidence="2 3">
    <name type="scientific">Dietzia kunjamensis subsp. schimae</name>
    <dbReference type="NCBI Taxonomy" id="498198"/>
    <lineage>
        <taxon>Bacteria</taxon>
        <taxon>Bacillati</taxon>
        <taxon>Actinomycetota</taxon>
        <taxon>Actinomycetes</taxon>
        <taxon>Mycobacteriales</taxon>
        <taxon>Dietziaceae</taxon>
        <taxon>Dietzia</taxon>
    </lineage>
</organism>
<proteinExistence type="predicted"/>
<protein>
    <submittedName>
        <fullName evidence="2">Uncharacterized protein</fullName>
    </submittedName>
</protein>
<feature type="transmembrane region" description="Helical" evidence="1">
    <location>
        <begin position="47"/>
        <end position="71"/>
    </location>
</feature>
<evidence type="ECO:0000256" key="1">
    <source>
        <dbReference type="SAM" id="Phobius"/>
    </source>
</evidence>
<dbReference type="EMBL" id="FXTG01000002">
    <property type="protein sequence ID" value="SMO57294.1"/>
    <property type="molecule type" value="Genomic_DNA"/>
</dbReference>
<keyword evidence="1" id="KW-0812">Transmembrane</keyword>
<dbReference type="Proteomes" id="UP000315460">
    <property type="component" value="Unassembled WGS sequence"/>
</dbReference>
<name>A0ABY1MZF2_9ACTN</name>
<reference evidence="2 3" key="1">
    <citation type="submission" date="2017-05" db="EMBL/GenBank/DDBJ databases">
        <authorList>
            <person name="Varghese N."/>
            <person name="Submissions S."/>
        </authorList>
    </citation>
    <scope>NUCLEOTIDE SEQUENCE [LARGE SCALE GENOMIC DNA]</scope>
    <source>
        <strain evidence="2 3">DSM 45139</strain>
    </source>
</reference>
<keyword evidence="1" id="KW-0472">Membrane</keyword>
<accession>A0ABY1MZF2</accession>
<comment type="caution">
    <text evidence="2">The sequence shown here is derived from an EMBL/GenBank/DDBJ whole genome shotgun (WGS) entry which is preliminary data.</text>
</comment>
<evidence type="ECO:0000313" key="2">
    <source>
        <dbReference type="EMBL" id="SMO57294.1"/>
    </source>
</evidence>
<gene>
    <name evidence="2" type="ORF">SAMN06265174_102400</name>
</gene>
<feature type="transmembrane region" description="Helical" evidence="1">
    <location>
        <begin position="18"/>
        <end position="35"/>
    </location>
</feature>
<keyword evidence="3" id="KW-1185">Reference proteome</keyword>
<keyword evidence="1" id="KW-1133">Transmembrane helix</keyword>
<evidence type="ECO:0000313" key="3">
    <source>
        <dbReference type="Proteomes" id="UP000315460"/>
    </source>
</evidence>
<sequence>MVSVAAPGRAHSSGVGEAVGSMGFALAVSGVRILIGGTRLRWMFWPVRVLGAMPLTAYTAHLLVWAAWIAISRAEGRQFDPMDDFRAVDPFWPMTLGVTAGCALWAAFVGRGPSRQPSRGSRSQAFLTVCVSTKYEGLIIDGVGRALTDPPPIHLTRR</sequence>
<feature type="transmembrane region" description="Helical" evidence="1">
    <location>
        <begin position="91"/>
        <end position="109"/>
    </location>
</feature>